<evidence type="ECO:0000313" key="3">
    <source>
        <dbReference type="Proteomes" id="UP000316500"/>
    </source>
</evidence>
<dbReference type="GO" id="GO:0046872">
    <property type="term" value="F:metal ion binding"/>
    <property type="evidence" value="ECO:0007669"/>
    <property type="project" value="InterPro"/>
</dbReference>
<evidence type="ECO:0000313" key="2">
    <source>
        <dbReference type="EMBL" id="TVU61934.1"/>
    </source>
</evidence>
<comment type="caution">
    <text evidence="2">The sequence shown here is derived from an EMBL/GenBank/DDBJ whole genome shotgun (WGS) entry which is preliminary data.</text>
</comment>
<dbReference type="CDD" id="cd00371">
    <property type="entry name" value="HMA"/>
    <property type="match status" value="1"/>
</dbReference>
<dbReference type="Proteomes" id="UP000316500">
    <property type="component" value="Unassembled WGS sequence"/>
</dbReference>
<accession>A0A558GYG8</accession>
<name>A0A558GYG8_PAENT</name>
<dbReference type="InterPro" id="IPR036163">
    <property type="entry name" value="HMA_dom_sf"/>
</dbReference>
<organism evidence="2 3">
    <name type="scientific">Paenarthrobacter nitroguajacolicus</name>
    <name type="common">Arthrobacter nitroguajacolicus</name>
    <dbReference type="NCBI Taxonomy" id="211146"/>
    <lineage>
        <taxon>Bacteria</taxon>
        <taxon>Bacillati</taxon>
        <taxon>Actinomycetota</taxon>
        <taxon>Actinomycetes</taxon>
        <taxon>Micrococcales</taxon>
        <taxon>Micrococcaceae</taxon>
        <taxon>Paenarthrobacter</taxon>
    </lineage>
</organism>
<dbReference type="RefSeq" id="WP_144650962.1">
    <property type="nucleotide sequence ID" value="NZ_VNFK01000009.1"/>
</dbReference>
<feature type="domain" description="HMA" evidence="1">
    <location>
        <begin position="2"/>
        <end position="66"/>
    </location>
</feature>
<dbReference type="SUPFAM" id="SSF55008">
    <property type="entry name" value="HMA, heavy metal-associated domain"/>
    <property type="match status" value="1"/>
</dbReference>
<dbReference type="Pfam" id="PF00403">
    <property type="entry name" value="HMA"/>
    <property type="match status" value="1"/>
</dbReference>
<protein>
    <submittedName>
        <fullName evidence="2">Heavy-metal-associated domain-containing protein</fullName>
    </submittedName>
</protein>
<dbReference type="Gene3D" id="3.30.70.100">
    <property type="match status" value="1"/>
</dbReference>
<dbReference type="AlphaFoldDB" id="A0A558GYG8"/>
<dbReference type="PROSITE" id="PS50846">
    <property type="entry name" value="HMA_2"/>
    <property type="match status" value="1"/>
</dbReference>
<proteinExistence type="predicted"/>
<reference evidence="2 3" key="1">
    <citation type="submission" date="2019-07" db="EMBL/GenBank/DDBJ databases">
        <title>Diversity of Bacteria from Kongsfjorden, Arctic.</title>
        <authorList>
            <person name="Yu Y."/>
        </authorList>
    </citation>
    <scope>NUCLEOTIDE SEQUENCE [LARGE SCALE GENOMIC DNA]</scope>
    <source>
        <strain evidence="2 3">SM1928</strain>
    </source>
</reference>
<dbReference type="EMBL" id="VNFK01000009">
    <property type="protein sequence ID" value="TVU61934.1"/>
    <property type="molecule type" value="Genomic_DNA"/>
</dbReference>
<sequence>MSTRTYRVSGMTCGHCELSIREAVGQMAGVQAIDVSAKTGTLVVTSHAELDDAVVAAVDEAGYGAVPVS</sequence>
<dbReference type="InterPro" id="IPR006121">
    <property type="entry name" value="HMA_dom"/>
</dbReference>
<dbReference type="OrthoDB" id="9813965at2"/>
<evidence type="ECO:0000259" key="1">
    <source>
        <dbReference type="PROSITE" id="PS50846"/>
    </source>
</evidence>
<gene>
    <name evidence="2" type="ORF">FQP90_12730</name>
</gene>